<dbReference type="Proteomes" id="UP001222027">
    <property type="component" value="Unassembled WGS sequence"/>
</dbReference>
<name>A0AAV8PIA4_ENSVE</name>
<evidence type="ECO:0000313" key="1">
    <source>
        <dbReference type="EMBL" id="KAJ8491769.1"/>
    </source>
</evidence>
<dbReference type="EMBL" id="JAQQAF010000004">
    <property type="protein sequence ID" value="KAJ8491769.1"/>
    <property type="molecule type" value="Genomic_DNA"/>
</dbReference>
<gene>
    <name evidence="1" type="ORF">OPV22_013490</name>
</gene>
<comment type="caution">
    <text evidence="1">The sequence shown here is derived from an EMBL/GenBank/DDBJ whole genome shotgun (WGS) entry which is preliminary data.</text>
</comment>
<evidence type="ECO:0000313" key="2">
    <source>
        <dbReference type="Proteomes" id="UP001222027"/>
    </source>
</evidence>
<organism evidence="1 2">
    <name type="scientific">Ensete ventricosum</name>
    <name type="common">Abyssinian banana</name>
    <name type="synonym">Musa ensete</name>
    <dbReference type="NCBI Taxonomy" id="4639"/>
    <lineage>
        <taxon>Eukaryota</taxon>
        <taxon>Viridiplantae</taxon>
        <taxon>Streptophyta</taxon>
        <taxon>Embryophyta</taxon>
        <taxon>Tracheophyta</taxon>
        <taxon>Spermatophyta</taxon>
        <taxon>Magnoliopsida</taxon>
        <taxon>Liliopsida</taxon>
        <taxon>Zingiberales</taxon>
        <taxon>Musaceae</taxon>
        <taxon>Ensete</taxon>
    </lineage>
</organism>
<keyword evidence="2" id="KW-1185">Reference proteome</keyword>
<sequence length="173" mass="18897">MLLSAGVIHTSARETKGAIPIQNAKPGKSSIDLFTWANYLKERKAFTIQLENYAKTEEAKVEELTKALANSGAKVFVSGAAVGNLALHVCKHYHNGETNRWPKERSTSPMLILGSGKSYCQPPKVTLHPVERKDLNGGERTDGSSIGLTKGGYLPRWCSEPRLEVMTVQSSTL</sequence>
<proteinExistence type="predicted"/>
<accession>A0AAV8PIA4</accession>
<protein>
    <submittedName>
        <fullName evidence="1">Uncharacterized protein</fullName>
    </submittedName>
</protein>
<dbReference type="AlphaFoldDB" id="A0AAV8PIA4"/>
<reference evidence="1 2" key="1">
    <citation type="submission" date="2022-12" db="EMBL/GenBank/DDBJ databases">
        <title>Chromosome-scale assembly of the Ensete ventricosum genome.</title>
        <authorList>
            <person name="Dussert Y."/>
            <person name="Stocks J."/>
            <person name="Wendawek A."/>
            <person name="Woldeyes F."/>
            <person name="Nichols R.A."/>
            <person name="Borrell J.S."/>
        </authorList>
    </citation>
    <scope>NUCLEOTIDE SEQUENCE [LARGE SCALE GENOMIC DNA]</scope>
    <source>
        <strain evidence="2">cv. Maze</strain>
        <tissue evidence="1">Seeds</tissue>
    </source>
</reference>